<dbReference type="PANTHER" id="PTHR44167">
    <property type="entry name" value="OVARIAN-SPECIFIC SERINE/THREONINE-PROTEIN KINASE LOK-RELATED"/>
    <property type="match status" value="1"/>
</dbReference>
<sequence>MNPNNVRQSILPFSDLPLAQLRYSLKTKPKSLVFGRRLYQFTFNQKRYWLKTQIKHGGHQTHLESFQHELNMYEIFAQHPSSQALLLNYQMLEPNNLCIENEQVEQLLIIEHAVGLFEQAAEQMSLEQVRQILWLAIDAIEKIYAAGYLHADLKREHFVIQQGQCKLIDFEQSLEIEHQSRLMTATPRYMAPELFQGQAKSIQSEIYALGIIFLEWLTEQRLQAANYQDWAYLHCQRLRIDLPEQFRVFQPLLMLMLDKQKQQRMVDFYRLKSTLIAEFA</sequence>
<dbReference type="Proteomes" id="UP000185753">
    <property type="component" value="Unassembled WGS sequence"/>
</dbReference>
<proteinExistence type="predicted"/>
<evidence type="ECO:0000259" key="1">
    <source>
        <dbReference type="PROSITE" id="PS50011"/>
    </source>
</evidence>
<dbReference type="GO" id="GO:0004674">
    <property type="term" value="F:protein serine/threonine kinase activity"/>
    <property type="evidence" value="ECO:0007669"/>
    <property type="project" value="TreeGrafter"/>
</dbReference>
<evidence type="ECO:0000313" key="2">
    <source>
        <dbReference type="EMBL" id="OBX29801.1"/>
    </source>
</evidence>
<gene>
    <name evidence="2" type="ORF">A9J31_11870</name>
</gene>
<dbReference type="GO" id="GO:0005524">
    <property type="term" value="F:ATP binding"/>
    <property type="evidence" value="ECO:0007669"/>
    <property type="project" value="InterPro"/>
</dbReference>
<dbReference type="SUPFAM" id="SSF56112">
    <property type="entry name" value="Protein kinase-like (PK-like)"/>
    <property type="match status" value="1"/>
</dbReference>
<dbReference type="Gene3D" id="1.10.510.10">
    <property type="entry name" value="Transferase(Phosphotransferase) domain 1"/>
    <property type="match status" value="1"/>
</dbReference>
<organism evidence="2 3">
    <name type="scientific">Acinetobacter gandensis</name>
    <dbReference type="NCBI Taxonomy" id="1443941"/>
    <lineage>
        <taxon>Bacteria</taxon>
        <taxon>Pseudomonadati</taxon>
        <taxon>Pseudomonadota</taxon>
        <taxon>Gammaproteobacteria</taxon>
        <taxon>Moraxellales</taxon>
        <taxon>Moraxellaceae</taxon>
        <taxon>Acinetobacter</taxon>
    </lineage>
</organism>
<dbReference type="PROSITE" id="PS50011">
    <property type="entry name" value="PROTEIN_KINASE_DOM"/>
    <property type="match status" value="1"/>
</dbReference>
<accession>A0A1A7RCY2</accession>
<name>A0A1A7RCY2_9GAMM</name>
<dbReference type="STRING" id="1443941.A9J31_11870"/>
<dbReference type="InterPro" id="IPR011009">
    <property type="entry name" value="Kinase-like_dom_sf"/>
</dbReference>
<comment type="caution">
    <text evidence="2">The sequence shown here is derived from an EMBL/GenBank/DDBJ whole genome shotgun (WGS) entry which is preliminary data.</text>
</comment>
<dbReference type="Pfam" id="PF00069">
    <property type="entry name" value="Pkinase"/>
    <property type="match status" value="1"/>
</dbReference>
<dbReference type="SMART" id="SM00220">
    <property type="entry name" value="S_TKc"/>
    <property type="match status" value="1"/>
</dbReference>
<dbReference type="OrthoDB" id="9801841at2"/>
<keyword evidence="3" id="KW-1185">Reference proteome</keyword>
<reference evidence="3" key="1">
    <citation type="submission" date="2016-06" db="EMBL/GenBank/DDBJ databases">
        <authorList>
            <person name="Radolfova-Krizova L."/>
            <person name="Nemec A."/>
        </authorList>
    </citation>
    <scope>NUCLEOTIDE SEQUENCE [LARGE SCALE GENOMIC DNA]</scope>
    <source>
        <strain evidence="3">ANC 4275</strain>
    </source>
</reference>
<dbReference type="GO" id="GO:0005737">
    <property type="term" value="C:cytoplasm"/>
    <property type="evidence" value="ECO:0007669"/>
    <property type="project" value="TreeGrafter"/>
</dbReference>
<dbReference type="EMBL" id="LZDS01000003">
    <property type="protein sequence ID" value="OBX29801.1"/>
    <property type="molecule type" value="Genomic_DNA"/>
</dbReference>
<evidence type="ECO:0000313" key="3">
    <source>
        <dbReference type="Proteomes" id="UP000185753"/>
    </source>
</evidence>
<protein>
    <recommendedName>
        <fullName evidence="1">Protein kinase domain-containing protein</fullName>
    </recommendedName>
</protein>
<dbReference type="PANTHER" id="PTHR44167:SF24">
    <property type="entry name" value="SERINE_THREONINE-PROTEIN KINASE CHK2"/>
    <property type="match status" value="1"/>
</dbReference>
<dbReference type="InterPro" id="IPR000719">
    <property type="entry name" value="Prot_kinase_dom"/>
</dbReference>
<dbReference type="AlphaFoldDB" id="A0A1A7RCY2"/>
<feature type="domain" description="Protein kinase" evidence="1">
    <location>
        <begin position="23"/>
        <end position="280"/>
    </location>
</feature>